<comment type="caution">
    <text evidence="2">The sequence shown here is derived from an EMBL/GenBank/DDBJ whole genome shotgun (WGS) entry which is preliminary data.</text>
</comment>
<evidence type="ECO:0000313" key="3">
    <source>
        <dbReference type="Proteomes" id="UP000631300"/>
    </source>
</evidence>
<feature type="domain" description="AB hydrolase-1" evidence="1">
    <location>
        <begin position="44"/>
        <end position="173"/>
    </location>
</feature>
<dbReference type="InterPro" id="IPR029058">
    <property type="entry name" value="AB_hydrolase_fold"/>
</dbReference>
<evidence type="ECO:0000259" key="1">
    <source>
        <dbReference type="Pfam" id="PF12697"/>
    </source>
</evidence>
<reference evidence="2" key="1">
    <citation type="journal article" date="2014" name="Int. J. Syst. Evol. Microbiol.">
        <title>Complete genome sequence of Corynebacterium casei LMG S-19264T (=DSM 44701T), isolated from a smear-ripened cheese.</title>
        <authorList>
            <consortium name="US DOE Joint Genome Institute (JGI-PGF)"/>
            <person name="Walter F."/>
            <person name="Albersmeier A."/>
            <person name="Kalinowski J."/>
            <person name="Ruckert C."/>
        </authorList>
    </citation>
    <scope>NUCLEOTIDE SEQUENCE</scope>
    <source>
        <strain evidence="2">KCTC 22164</strain>
    </source>
</reference>
<protein>
    <recommendedName>
        <fullName evidence="1">AB hydrolase-1 domain-containing protein</fullName>
    </recommendedName>
</protein>
<dbReference type="EMBL" id="BMXP01000001">
    <property type="protein sequence ID" value="GGW73727.1"/>
    <property type="molecule type" value="Genomic_DNA"/>
</dbReference>
<sequence length="254" mass="27869">MLFVLPAVPPLGATFGLLAFSYFPWPITFDVEMPEIADSNSELIVLVHGKGDTASTWSLDFAKSLGNNVLGDTQQVFAMDWSDYSDNLFRCSNNGRRVGLQIGEALAASPSLKNVHLIGHSAGAFVVYGLCESLKQHNPSITVHATYLDPLGIYSGFDWNFGPRNFGSCADISDAYIDADDGVPGSNVPLAHAHTFNVTALKNTGNNAYQGNAHMWPVDYYRNAVMHDALPYWSPDEEVLRRFPRGEHTVLTEQ</sequence>
<proteinExistence type="predicted"/>
<dbReference type="RefSeq" id="WP_189403205.1">
    <property type="nucleotide sequence ID" value="NZ_BMXP01000001.1"/>
</dbReference>
<keyword evidence="3" id="KW-1185">Reference proteome</keyword>
<gene>
    <name evidence="2" type="ORF">GCM10007391_01770</name>
</gene>
<dbReference type="AlphaFoldDB" id="A0A918JDE1"/>
<organism evidence="2 3">
    <name type="scientific">Alteromonas halophila</name>
    <dbReference type="NCBI Taxonomy" id="516698"/>
    <lineage>
        <taxon>Bacteria</taxon>
        <taxon>Pseudomonadati</taxon>
        <taxon>Pseudomonadota</taxon>
        <taxon>Gammaproteobacteria</taxon>
        <taxon>Alteromonadales</taxon>
        <taxon>Alteromonadaceae</taxon>
        <taxon>Alteromonas/Salinimonas group</taxon>
        <taxon>Alteromonas</taxon>
    </lineage>
</organism>
<dbReference type="Pfam" id="PF12697">
    <property type="entry name" value="Abhydrolase_6"/>
    <property type="match status" value="1"/>
</dbReference>
<evidence type="ECO:0000313" key="2">
    <source>
        <dbReference type="EMBL" id="GGW73727.1"/>
    </source>
</evidence>
<accession>A0A918JDE1</accession>
<reference evidence="2" key="2">
    <citation type="submission" date="2020-09" db="EMBL/GenBank/DDBJ databases">
        <authorList>
            <person name="Sun Q."/>
            <person name="Kim S."/>
        </authorList>
    </citation>
    <scope>NUCLEOTIDE SEQUENCE</scope>
    <source>
        <strain evidence="2">KCTC 22164</strain>
    </source>
</reference>
<dbReference type="SUPFAM" id="SSF53474">
    <property type="entry name" value="alpha/beta-Hydrolases"/>
    <property type="match status" value="1"/>
</dbReference>
<name>A0A918JDE1_9ALTE</name>
<dbReference type="Proteomes" id="UP000631300">
    <property type="component" value="Unassembled WGS sequence"/>
</dbReference>
<dbReference type="Gene3D" id="3.40.50.1820">
    <property type="entry name" value="alpha/beta hydrolase"/>
    <property type="match status" value="1"/>
</dbReference>
<dbReference type="InterPro" id="IPR000073">
    <property type="entry name" value="AB_hydrolase_1"/>
</dbReference>